<dbReference type="OrthoDB" id="9816523at2"/>
<feature type="transmembrane region" description="Helical" evidence="1">
    <location>
        <begin position="123"/>
        <end position="147"/>
    </location>
</feature>
<dbReference type="InterPro" id="IPR036890">
    <property type="entry name" value="HATPase_C_sf"/>
</dbReference>
<evidence type="ECO:0000256" key="1">
    <source>
        <dbReference type="SAM" id="Phobius"/>
    </source>
</evidence>
<feature type="transmembrane region" description="Helical" evidence="1">
    <location>
        <begin position="34"/>
        <end position="52"/>
    </location>
</feature>
<name>A0A494WLR8_CLOS5</name>
<dbReference type="AlphaFoldDB" id="A0A494WLR8"/>
<dbReference type="SUPFAM" id="SSF55874">
    <property type="entry name" value="ATPase domain of HSP90 chaperone/DNA topoisomerase II/histidine kinase"/>
    <property type="match status" value="1"/>
</dbReference>
<dbReference type="Gene3D" id="3.30.565.10">
    <property type="entry name" value="Histidine kinase-like ATPase, C-terminal domain"/>
    <property type="match status" value="1"/>
</dbReference>
<feature type="transmembrane region" description="Helical" evidence="1">
    <location>
        <begin position="167"/>
        <end position="186"/>
    </location>
</feature>
<dbReference type="RefSeq" id="WP_050755140.1">
    <property type="nucleotide sequence ID" value="NZ_CP036170.1"/>
</dbReference>
<feature type="transmembrane region" description="Helical" evidence="1">
    <location>
        <begin position="58"/>
        <end position="75"/>
    </location>
</feature>
<keyword evidence="4" id="KW-1185">Reference proteome</keyword>
<organism evidence="3 4">
    <name type="scientific">Clostridium scindens (strain ATCC 35704 / DSM 5676 / VPI 13733 / 19)</name>
    <dbReference type="NCBI Taxonomy" id="411468"/>
    <lineage>
        <taxon>Bacteria</taxon>
        <taxon>Bacillati</taxon>
        <taxon>Bacillota</taxon>
        <taxon>Clostridia</taxon>
        <taxon>Lachnospirales</taxon>
        <taxon>Lachnospiraceae</taxon>
    </lineage>
</organism>
<feature type="transmembrane region" description="Helical" evidence="1">
    <location>
        <begin position="192"/>
        <end position="215"/>
    </location>
</feature>
<proteinExistence type="predicted"/>
<dbReference type="InterPro" id="IPR032834">
    <property type="entry name" value="NatK-like_C"/>
</dbReference>
<protein>
    <recommendedName>
        <fullName evidence="2">Sensor histidine kinase NatK-like C-terminal domain-containing protein</fullName>
    </recommendedName>
</protein>
<feature type="transmembrane region" description="Helical" evidence="1">
    <location>
        <begin position="82"/>
        <end position="103"/>
    </location>
</feature>
<keyword evidence="1" id="KW-0812">Transmembrane</keyword>
<evidence type="ECO:0000313" key="3">
    <source>
        <dbReference type="EMBL" id="QBF74982.1"/>
    </source>
</evidence>
<dbReference type="GeneID" id="62696588"/>
<gene>
    <name evidence="3" type="ORF">HDCHBGLK_02390</name>
</gene>
<feature type="transmembrane region" description="Helical" evidence="1">
    <location>
        <begin position="6"/>
        <end position="27"/>
    </location>
</feature>
<accession>A0A494WLR8</accession>
<dbReference type="EMBL" id="CP036170">
    <property type="protein sequence ID" value="QBF74982.1"/>
    <property type="molecule type" value="Genomic_DNA"/>
</dbReference>
<sequence length="428" mass="49567">MIVLETLYRLIDLLYTMVLLLIFCETLTIRKNKILQILALCLLWFIGTVPIYSHDVRSVIIALVEFIVFLAIFFNDGWVKKVLMLSFFYPFIVSINYLMINLSERIFYAVTSVERTADWTQEVILIDKSIICSFSFVRLLLGIGFYLYLRRYLREISEMMPDKIWKVLATILIMPLSSILGIVYFFPEGTVFLYPICIVTIITEFACIYLSAYICRKIVSENEARELRMKQVFYEERLKEEDRIRSIYHDLKNHLLILQSRVTNGEETQEMIQSLQKQISDYENYVETGNSFLDVIFGDKMKMAKEKNIDFHSEIDFSKGDFLDGLSVSTIFGNALDNAIEACEKISEEERFITVRGSVEQSFLAIQIENAACQNDCGQSVNTTKSDKFLHGFGKQNIQRAVEKYDGNVAWGYKDGIYTLSILIPLAK</sequence>
<dbReference type="Proteomes" id="UP000289664">
    <property type="component" value="Chromosome"/>
</dbReference>
<reference evidence="3 4" key="1">
    <citation type="journal article" date="2019" name="Appl. Environ. Microbiol.">
        <title>Clostridium scindens ATCC 35704: integration of nutritional requirements, the complete genome sequence, and global transcriptional responses to bile acids.</title>
        <authorList>
            <person name="Devendran S."/>
            <person name="Shrestha R."/>
            <person name="Alves J.M.P."/>
            <person name="Wolf P.G."/>
            <person name="Ly L."/>
            <person name="Hernandez A.G."/>
            <person name="Mendez-Garcia C."/>
            <person name="Inboden A."/>
            <person name="Wiley J."/>
            <person name="Paul O."/>
            <person name="Allen A."/>
            <person name="Springer E."/>
            <person name="Wright C.L."/>
            <person name="Fields C.J."/>
            <person name="Daniel S.L."/>
            <person name="Ridlon J.M."/>
        </authorList>
    </citation>
    <scope>NUCLEOTIDE SEQUENCE [LARGE SCALE GENOMIC DNA]</scope>
    <source>
        <strain evidence="3 4">ATCC 35704</strain>
    </source>
</reference>
<keyword evidence="1" id="KW-1133">Transmembrane helix</keyword>
<feature type="domain" description="Sensor histidine kinase NatK-like C-terminal" evidence="2">
    <location>
        <begin position="326"/>
        <end position="425"/>
    </location>
</feature>
<dbReference type="Pfam" id="PF14501">
    <property type="entry name" value="HATPase_c_5"/>
    <property type="match status" value="1"/>
</dbReference>
<evidence type="ECO:0000259" key="2">
    <source>
        <dbReference type="Pfam" id="PF14501"/>
    </source>
</evidence>
<keyword evidence="1" id="KW-0472">Membrane</keyword>
<evidence type="ECO:0000313" key="4">
    <source>
        <dbReference type="Proteomes" id="UP000289664"/>
    </source>
</evidence>
<dbReference type="CDD" id="cd16935">
    <property type="entry name" value="HATPase_AgrC-ComD-like"/>
    <property type="match status" value="1"/>
</dbReference>
<dbReference type="KEGG" id="csci:HDCHBGLK_02390"/>